<dbReference type="SUPFAM" id="SSF52172">
    <property type="entry name" value="CheY-like"/>
    <property type="match status" value="1"/>
</dbReference>
<dbReference type="OrthoDB" id="3784905at2"/>
<keyword evidence="5" id="KW-1185">Reference proteome</keyword>
<organism evidence="4 5">
    <name type="scientific">Krasilnikovia cinnamomea</name>
    <dbReference type="NCBI Taxonomy" id="349313"/>
    <lineage>
        <taxon>Bacteria</taxon>
        <taxon>Bacillati</taxon>
        <taxon>Actinomycetota</taxon>
        <taxon>Actinomycetes</taxon>
        <taxon>Micromonosporales</taxon>
        <taxon>Micromonosporaceae</taxon>
        <taxon>Krasilnikovia</taxon>
    </lineage>
</organism>
<dbReference type="RefSeq" id="WP_130513892.1">
    <property type="nucleotide sequence ID" value="NZ_SHKY01000002.1"/>
</dbReference>
<feature type="domain" description="Response regulatory" evidence="3">
    <location>
        <begin position="1"/>
        <end position="115"/>
    </location>
</feature>
<dbReference type="PANTHER" id="PTHR44591">
    <property type="entry name" value="STRESS RESPONSE REGULATOR PROTEIN 1"/>
    <property type="match status" value="1"/>
</dbReference>
<dbReference type="PANTHER" id="PTHR44591:SF3">
    <property type="entry name" value="RESPONSE REGULATORY DOMAIN-CONTAINING PROTEIN"/>
    <property type="match status" value="1"/>
</dbReference>
<dbReference type="Pfam" id="PF00072">
    <property type="entry name" value="Response_reg"/>
    <property type="match status" value="1"/>
</dbReference>
<evidence type="ECO:0000259" key="3">
    <source>
        <dbReference type="PROSITE" id="PS50110"/>
    </source>
</evidence>
<dbReference type="Gene3D" id="3.40.50.2300">
    <property type="match status" value="1"/>
</dbReference>
<dbReference type="SMART" id="SM00448">
    <property type="entry name" value="REC"/>
    <property type="match status" value="1"/>
</dbReference>
<dbReference type="GO" id="GO:0000160">
    <property type="term" value="P:phosphorelay signal transduction system"/>
    <property type="evidence" value="ECO:0007669"/>
    <property type="project" value="InterPro"/>
</dbReference>
<evidence type="ECO:0000256" key="1">
    <source>
        <dbReference type="ARBA" id="ARBA00022553"/>
    </source>
</evidence>
<sequence length="120" mass="12585">MLVTADDDDEVRTVIQRILQGAGHTVIATTDGAQAWAAVREHRPDAVVTDVSMPQMSGVELCEAIRADPHLAHIPVVAVSGSIGAHDVRSDACFTAFVAKPFTSEELLARLDSVLAAPGG</sequence>
<reference evidence="4 5" key="1">
    <citation type="submission" date="2019-02" db="EMBL/GenBank/DDBJ databases">
        <title>Sequencing the genomes of 1000 actinobacteria strains.</title>
        <authorList>
            <person name="Klenk H.-P."/>
        </authorList>
    </citation>
    <scope>NUCLEOTIDE SEQUENCE [LARGE SCALE GENOMIC DNA]</scope>
    <source>
        <strain evidence="4 5">DSM 45162</strain>
    </source>
</reference>
<name>A0A4Q7Z988_9ACTN</name>
<feature type="modified residue" description="4-aspartylphosphate" evidence="2">
    <location>
        <position position="50"/>
    </location>
</feature>
<proteinExistence type="predicted"/>
<comment type="caution">
    <text evidence="4">The sequence shown here is derived from an EMBL/GenBank/DDBJ whole genome shotgun (WGS) entry which is preliminary data.</text>
</comment>
<dbReference type="InterPro" id="IPR050595">
    <property type="entry name" value="Bact_response_regulator"/>
</dbReference>
<dbReference type="PROSITE" id="PS50110">
    <property type="entry name" value="RESPONSE_REGULATORY"/>
    <property type="match status" value="1"/>
</dbReference>
<dbReference type="AlphaFoldDB" id="A0A4Q7Z988"/>
<accession>A0A4Q7Z988</accession>
<keyword evidence="1 2" id="KW-0597">Phosphoprotein</keyword>
<evidence type="ECO:0000256" key="2">
    <source>
        <dbReference type="PROSITE-ProRule" id="PRU00169"/>
    </source>
</evidence>
<protein>
    <submittedName>
        <fullName evidence="4">Response regulator receiver domain-containing protein</fullName>
    </submittedName>
</protein>
<evidence type="ECO:0000313" key="4">
    <source>
        <dbReference type="EMBL" id="RZU46621.1"/>
    </source>
</evidence>
<evidence type="ECO:0000313" key="5">
    <source>
        <dbReference type="Proteomes" id="UP000292564"/>
    </source>
</evidence>
<dbReference type="Proteomes" id="UP000292564">
    <property type="component" value="Unassembled WGS sequence"/>
</dbReference>
<gene>
    <name evidence="4" type="ORF">EV385_6696</name>
</gene>
<dbReference type="InterPro" id="IPR011006">
    <property type="entry name" value="CheY-like_superfamily"/>
</dbReference>
<dbReference type="InterPro" id="IPR001789">
    <property type="entry name" value="Sig_transdc_resp-reg_receiver"/>
</dbReference>
<dbReference type="EMBL" id="SHKY01000002">
    <property type="protein sequence ID" value="RZU46621.1"/>
    <property type="molecule type" value="Genomic_DNA"/>
</dbReference>